<feature type="region of interest" description="Disordered" evidence="2">
    <location>
        <begin position="593"/>
        <end position="673"/>
    </location>
</feature>
<gene>
    <name evidence="5" type="ORF">C2E20_9016</name>
</gene>
<dbReference type="Gene3D" id="1.20.1280.50">
    <property type="match status" value="1"/>
</dbReference>
<feature type="coiled-coil region" evidence="1">
    <location>
        <begin position="102"/>
        <end position="232"/>
    </location>
</feature>
<keyword evidence="3" id="KW-1133">Transmembrane helix</keyword>
<feature type="compositionally biased region" description="Low complexity" evidence="2">
    <location>
        <begin position="81"/>
        <end position="94"/>
    </location>
</feature>
<dbReference type="PROSITE" id="PS50181">
    <property type="entry name" value="FBOX"/>
    <property type="match status" value="1"/>
</dbReference>
<dbReference type="PANTHER" id="PTHR39741">
    <property type="entry name" value="F-BOX DOMAIN CONTAINING PROTEIN, EXPRESSED"/>
    <property type="match status" value="1"/>
</dbReference>
<feature type="compositionally biased region" description="Acidic residues" evidence="2">
    <location>
        <begin position="599"/>
        <end position="616"/>
    </location>
</feature>
<evidence type="ECO:0000259" key="4">
    <source>
        <dbReference type="PROSITE" id="PS50181"/>
    </source>
</evidence>
<comment type="caution">
    <text evidence="5">The sequence shown here is derived from an EMBL/GenBank/DDBJ whole genome shotgun (WGS) entry which is preliminary data.</text>
</comment>
<feature type="region of interest" description="Disordered" evidence="2">
    <location>
        <begin position="71"/>
        <end position="99"/>
    </location>
</feature>
<dbReference type="SUPFAM" id="SSF81383">
    <property type="entry name" value="F-box domain"/>
    <property type="match status" value="1"/>
</dbReference>
<feature type="domain" description="F-box" evidence="4">
    <location>
        <begin position="9"/>
        <end position="55"/>
    </location>
</feature>
<dbReference type="Proteomes" id="UP000239649">
    <property type="component" value="Unassembled WGS sequence"/>
</dbReference>
<dbReference type="InterPro" id="IPR001810">
    <property type="entry name" value="F-box_dom"/>
</dbReference>
<feature type="compositionally biased region" description="Low complexity" evidence="2">
    <location>
        <begin position="661"/>
        <end position="670"/>
    </location>
</feature>
<dbReference type="EMBL" id="LHPF02000066">
    <property type="protein sequence ID" value="PSC67301.1"/>
    <property type="molecule type" value="Genomic_DNA"/>
</dbReference>
<dbReference type="Pfam" id="PF12937">
    <property type="entry name" value="F-box-like"/>
    <property type="match status" value="1"/>
</dbReference>
<keyword evidence="3" id="KW-0812">Transmembrane</keyword>
<dbReference type="OrthoDB" id="63379at2759"/>
<evidence type="ECO:0000256" key="1">
    <source>
        <dbReference type="SAM" id="Coils"/>
    </source>
</evidence>
<evidence type="ECO:0000256" key="2">
    <source>
        <dbReference type="SAM" id="MobiDB-lite"/>
    </source>
</evidence>
<organism evidence="5 6">
    <name type="scientific">Micractinium conductrix</name>
    <dbReference type="NCBI Taxonomy" id="554055"/>
    <lineage>
        <taxon>Eukaryota</taxon>
        <taxon>Viridiplantae</taxon>
        <taxon>Chlorophyta</taxon>
        <taxon>core chlorophytes</taxon>
        <taxon>Trebouxiophyceae</taxon>
        <taxon>Chlorellales</taxon>
        <taxon>Chlorellaceae</taxon>
        <taxon>Chlorella clade</taxon>
        <taxon>Micractinium</taxon>
    </lineage>
</organism>
<dbReference type="InterPro" id="IPR055336">
    <property type="entry name" value="At4g00755-like"/>
</dbReference>
<accession>A0A2P6UZP1</accession>
<dbReference type="InterPro" id="IPR036047">
    <property type="entry name" value="F-box-like_dom_sf"/>
</dbReference>
<dbReference type="PANTHER" id="PTHR39741:SF2">
    <property type="entry name" value="F-BOX DOMAIN-CONTAINING PROTEIN"/>
    <property type="match status" value="1"/>
</dbReference>
<evidence type="ECO:0000313" key="6">
    <source>
        <dbReference type="Proteomes" id="UP000239649"/>
    </source>
</evidence>
<keyword evidence="1" id="KW-0175">Coiled coil</keyword>
<keyword evidence="3" id="KW-0472">Membrane</keyword>
<name>A0A2P6UZP1_9CHLO</name>
<feature type="compositionally biased region" description="Pro residues" evidence="2">
    <location>
        <begin position="739"/>
        <end position="763"/>
    </location>
</feature>
<sequence>MAAIPDPVVGGVEELPGEVLAQVFGLLAPRELADVESVSRRCRSIVLQQELWRRHCARAHPAMPAATAAIDASRVPSHRPTAASGAGTAAAGTAEQPRPPQLGARLQRLAQLQQRLADEQQQAQHLSQQQRQELAEVQQQAAEERRLAEIQEQEHQALQEQFADEQLLLELQQHLAEPQEHAQLGEQLQRLATTQQQLAEVRRQLALGSRPAETQQQQQQEQQQQQQQLQLASAFFKRLHCSLTAPPAKESLVAEALAASSTDQPQEDVHNVLTPTSRSRDRMCYWSSRGSEDKSGCEALALRLAHPLCLVTEVQLRPFRAWFQWGAPVYSPRAVRFRIGGLPCFARGGALLDGSPALAAALEVAVGRDLHQAVAAAQVQERQWVARAQQLERRVLQRMDEGRGQAQPGDAQVQKHAMQQLLLSLQHAAAQQPDEPGPQRALEAMMVLLGDEREAAVQAARGHPHEQPAADGSWEWTSQIYYVAESDTLQRFQLPHPILCVGGYLRIELLGKTERQAADDAFYTCICHARVTGTPIRNFVLLPEAAAAAQGAGAASGSSGAAPGRVWRLTYLEPDPLQAAGGLRAVSEGGRLAALGDGSGEEEGDEEEGSDDDDSVGGEYVQGDPGDEEGEGEGSSSGSDSGTDDDEWQPGGDAGAKSRARSAPSSCAPRLGPAFESNARAFTGGYGYGGAYGSYSGGVTYGGGPGTYGSSGGWVTFSYGNGWGYGGYVTGCARPPPPASPPPLFPPPSPSPSLSPGPSPSPSPSLDGSLGPTVTCSGKAYDGYLSACAVSMGGLSTTITDGSFSFTGVQTGQLEVLRVTPAPRTAAAQASAAATAAGDVCRDIATLLPHDMPLLAPRPASCASPIVISTLTTLLALAPEDITEAELKAVLRLPSSWSILTDDSLRGAVRGSGNAKQVLTAELQLKQAVSIGAALLALPGNSTSYQALSHTLLRGFASLARRVARGVPAGAAAAPAGAAASRRLAQAGSLPAVNLASAELLLQLLQEVQAAVNPGEVAAITAEVLQAVANVIAVWNEIVQGAPSVEYMQRAMAVSQTTIAAQVEGLVNGTLTIEQFEAATTPDMVRQDIEGWRLRGVLLPGEGSGSQRRVAVGVGVGLGVGLPTLAATLWLALHVARTRTRRAAAARLNLVGGAEPRLPPPSKSLASSLSLKAKASLNASSDAFGTMSAVWVDDVNMDVIPAKTLDPLQGQ</sequence>
<feature type="transmembrane region" description="Helical" evidence="3">
    <location>
        <begin position="1110"/>
        <end position="1133"/>
    </location>
</feature>
<feature type="region of interest" description="Disordered" evidence="2">
    <location>
        <begin position="739"/>
        <end position="769"/>
    </location>
</feature>
<reference evidence="5 6" key="1">
    <citation type="journal article" date="2018" name="Plant J.">
        <title>Genome sequences of Chlorella sorokiniana UTEX 1602 and Micractinium conductrix SAG 241.80: implications to maltose excretion by a green alga.</title>
        <authorList>
            <person name="Arriola M.B."/>
            <person name="Velmurugan N."/>
            <person name="Zhang Y."/>
            <person name="Plunkett M.H."/>
            <person name="Hondzo H."/>
            <person name="Barney B.M."/>
        </authorList>
    </citation>
    <scope>NUCLEOTIDE SEQUENCE [LARGE SCALE GENOMIC DNA]</scope>
    <source>
        <strain evidence="5 6">SAG 241.80</strain>
    </source>
</reference>
<dbReference type="STRING" id="554055.A0A2P6UZP1"/>
<evidence type="ECO:0000313" key="5">
    <source>
        <dbReference type="EMBL" id="PSC67301.1"/>
    </source>
</evidence>
<dbReference type="SMART" id="SM00256">
    <property type="entry name" value="FBOX"/>
    <property type="match status" value="1"/>
</dbReference>
<proteinExistence type="predicted"/>
<evidence type="ECO:0000256" key="3">
    <source>
        <dbReference type="SAM" id="Phobius"/>
    </source>
</evidence>
<protein>
    <submittedName>
        <fullName evidence="5">F-box protein</fullName>
    </submittedName>
</protein>
<keyword evidence="6" id="KW-1185">Reference proteome</keyword>
<dbReference type="AlphaFoldDB" id="A0A2P6UZP1"/>